<dbReference type="InterPro" id="IPR036864">
    <property type="entry name" value="Zn2-C6_fun-type_DNA-bd_sf"/>
</dbReference>
<evidence type="ECO:0000256" key="2">
    <source>
        <dbReference type="SAM" id="MobiDB-lite"/>
    </source>
</evidence>
<evidence type="ECO:0000256" key="1">
    <source>
        <dbReference type="ARBA" id="ARBA00023242"/>
    </source>
</evidence>
<dbReference type="GO" id="GO:0000981">
    <property type="term" value="F:DNA-binding transcription factor activity, RNA polymerase II-specific"/>
    <property type="evidence" value="ECO:0007669"/>
    <property type="project" value="InterPro"/>
</dbReference>
<dbReference type="GO" id="GO:0008270">
    <property type="term" value="F:zinc ion binding"/>
    <property type="evidence" value="ECO:0007669"/>
    <property type="project" value="InterPro"/>
</dbReference>
<dbReference type="InterPro" id="IPR001138">
    <property type="entry name" value="Zn2Cys6_DnaBD"/>
</dbReference>
<feature type="compositionally biased region" description="Low complexity" evidence="2">
    <location>
        <begin position="1"/>
        <end position="14"/>
    </location>
</feature>
<dbReference type="PROSITE" id="PS50048">
    <property type="entry name" value="ZN2_CY6_FUNGAL_2"/>
    <property type="match status" value="1"/>
</dbReference>
<dbReference type="PROSITE" id="PS00463">
    <property type="entry name" value="ZN2_CY6_FUNGAL_1"/>
    <property type="match status" value="1"/>
</dbReference>
<keyword evidence="5" id="KW-1185">Reference proteome</keyword>
<dbReference type="CDD" id="cd00067">
    <property type="entry name" value="GAL4"/>
    <property type="match status" value="1"/>
</dbReference>
<dbReference type="OrthoDB" id="5419315at2759"/>
<dbReference type="SMART" id="SM00066">
    <property type="entry name" value="GAL4"/>
    <property type="match status" value="1"/>
</dbReference>
<organism evidence="4 5">
    <name type="scientific">Fusarium albosuccineum</name>
    <dbReference type="NCBI Taxonomy" id="1237068"/>
    <lineage>
        <taxon>Eukaryota</taxon>
        <taxon>Fungi</taxon>
        <taxon>Dikarya</taxon>
        <taxon>Ascomycota</taxon>
        <taxon>Pezizomycotina</taxon>
        <taxon>Sordariomycetes</taxon>
        <taxon>Hypocreomycetidae</taxon>
        <taxon>Hypocreales</taxon>
        <taxon>Nectriaceae</taxon>
        <taxon>Fusarium</taxon>
        <taxon>Fusarium decemcellulare species complex</taxon>
    </lineage>
</organism>
<dbReference type="Pfam" id="PF00172">
    <property type="entry name" value="Zn_clus"/>
    <property type="match status" value="1"/>
</dbReference>
<proteinExistence type="predicted"/>
<accession>A0A8H4L6D3</accession>
<evidence type="ECO:0000313" key="4">
    <source>
        <dbReference type="EMBL" id="KAF4462447.1"/>
    </source>
</evidence>
<evidence type="ECO:0000259" key="3">
    <source>
        <dbReference type="PROSITE" id="PS50048"/>
    </source>
</evidence>
<dbReference type="PANTHER" id="PTHR37534">
    <property type="entry name" value="TRANSCRIPTIONAL ACTIVATOR PROTEIN UGA3"/>
    <property type="match status" value="1"/>
</dbReference>
<dbReference type="PRINTS" id="PR00755">
    <property type="entry name" value="AFLATOXINBRP"/>
</dbReference>
<keyword evidence="1" id="KW-0539">Nucleus</keyword>
<feature type="region of interest" description="Disordered" evidence="2">
    <location>
        <begin position="90"/>
        <end position="109"/>
    </location>
</feature>
<evidence type="ECO:0000313" key="5">
    <source>
        <dbReference type="Proteomes" id="UP000554235"/>
    </source>
</evidence>
<comment type="caution">
    <text evidence="4">The sequence shown here is derived from an EMBL/GenBank/DDBJ whole genome shotgun (WGS) entry which is preliminary data.</text>
</comment>
<gene>
    <name evidence="4" type="ORF">FALBO_10743</name>
</gene>
<dbReference type="Proteomes" id="UP000554235">
    <property type="component" value="Unassembled WGS sequence"/>
</dbReference>
<name>A0A8H4L6D3_9HYPO</name>
<dbReference type="Gene3D" id="4.10.240.10">
    <property type="entry name" value="Zn(2)-C6 fungal-type DNA-binding domain"/>
    <property type="match status" value="1"/>
</dbReference>
<dbReference type="AlphaFoldDB" id="A0A8H4L6D3"/>
<sequence>MSSSTISTPGGSSSQNTSTRKRERAGAPKSRGGCVSCKRTHLKCDEAKPTCSRCTKLHLVCEYKKPEKKPKARDIDRSVQRAILPKEASQELVIRSQSPSTESAASSSQTDVVPLSKELFQYFYRADRAPQLISSNEPKDSLTTIINEPYAFRSALLIAALHFVWNTGSLQSFEATFLVHKVQAIRMVDEWIASRKLSLITAVIRQIATLCFAEVMGRSDNEDDCVEQELADRYFIFTYTCFVGFRSRLEEYLRHNGSSETVYDMTPKMILSLTHSFQRSEIPTGGLWVKLAAIRQLPSFFNPLPPGSKLGSIDGYDTICCLRDLTKEVDKVRVQNLTEVETSKAIFERVWANGAASKILVHYVFSHIRSVAPEDTSTSTDDTREKFMTTWCGMFIATNLYLNHGLNVCKPHSMEQRTHRRMIYLFQRDLALFRTRLEQGSTTDRNFLFWQIFLGAMSSQNSPLTEFFNQGIRDWSRITGITEWSEAKAVLMKVAWPIICSEDRLAQEIWQTACSN</sequence>
<protein>
    <recommendedName>
        <fullName evidence="3">Zn(2)-C6 fungal-type domain-containing protein</fullName>
    </recommendedName>
</protein>
<dbReference type="SUPFAM" id="SSF57701">
    <property type="entry name" value="Zn2/Cys6 DNA-binding domain"/>
    <property type="match status" value="1"/>
</dbReference>
<feature type="compositionally biased region" description="Low complexity" evidence="2">
    <location>
        <begin position="96"/>
        <end position="109"/>
    </location>
</feature>
<feature type="domain" description="Zn(2)-C6 fungal-type" evidence="3">
    <location>
        <begin position="33"/>
        <end position="63"/>
    </location>
</feature>
<reference evidence="4 5" key="1">
    <citation type="submission" date="2020-01" db="EMBL/GenBank/DDBJ databases">
        <title>Identification and distribution of gene clusters putatively required for synthesis of sphingolipid metabolism inhibitors in phylogenetically diverse species of the filamentous fungus Fusarium.</title>
        <authorList>
            <person name="Kim H.-S."/>
            <person name="Busman M."/>
            <person name="Brown D.W."/>
            <person name="Divon H."/>
            <person name="Uhlig S."/>
            <person name="Proctor R.H."/>
        </authorList>
    </citation>
    <scope>NUCLEOTIDE SEQUENCE [LARGE SCALE GENOMIC DNA]</scope>
    <source>
        <strain evidence="4 5">NRRL 20459</strain>
    </source>
</reference>
<dbReference type="EMBL" id="JAADYS010001537">
    <property type="protein sequence ID" value="KAF4462447.1"/>
    <property type="molecule type" value="Genomic_DNA"/>
</dbReference>
<feature type="region of interest" description="Disordered" evidence="2">
    <location>
        <begin position="1"/>
        <end position="35"/>
    </location>
</feature>
<dbReference type="PANTHER" id="PTHR37534:SF46">
    <property type="entry name" value="ZN(II)2CYS6 TRANSCRIPTION FACTOR (EUROFUNG)"/>
    <property type="match status" value="1"/>
</dbReference>